<organism evidence="1 2">
    <name type="scientific">Culex nigripalpus nucleopolyhedrovirus (isolate Florida/1997)</name>
    <name type="common">CuniNPV</name>
    <dbReference type="NCBI Taxonomy" id="645993"/>
    <lineage>
        <taxon>Viruses</taxon>
        <taxon>Viruses incertae sedis</taxon>
        <taxon>Naldaviricetes</taxon>
        <taxon>Lefavirales</taxon>
        <taxon>Baculoviridae</taxon>
        <taxon>Deltabaculovirus</taxon>
    </lineage>
</organism>
<accession>Q919H2</accession>
<dbReference type="KEGG" id="vg:921877"/>
<organismHost>
    <name type="scientific">Culex nigripalpus</name>
    <dbReference type="NCBI Taxonomy" id="42429"/>
</organismHost>
<reference evidence="1 2" key="1">
    <citation type="journal article" date="2001" name="J. Virol.">
        <title>Genome sequence of a baculovirus pathogenic for Culex nigripalpus.</title>
        <authorList>
            <person name="Afonso C.L."/>
            <person name="Tulman E.R."/>
            <person name="Lu Z."/>
            <person name="Balinsky C.A."/>
            <person name="Moser B.A."/>
            <person name="Becnel J.J."/>
            <person name="Rock D.L."/>
            <person name="Kutish G.F."/>
        </authorList>
    </citation>
    <scope>NUCLEOTIDE SEQUENCE [LARGE SCALE GENOMIC DNA]</scope>
    <source>
        <strain evidence="2">Isolate Florida/1997</strain>
    </source>
</reference>
<gene>
    <name evidence="1" type="primary">CUN105</name>
</gene>
<evidence type="ECO:0000313" key="1">
    <source>
        <dbReference type="EMBL" id="AAK94183.1"/>
    </source>
</evidence>
<dbReference type="EMBL" id="AF403738">
    <property type="protein sequence ID" value="AAK94183.1"/>
    <property type="molecule type" value="Genomic_DNA"/>
</dbReference>
<proteinExistence type="predicted"/>
<name>Q919H2_NPVCO</name>
<sequence length="145" mass="16596">MTLYLPEIDGAPASIVRHDFGAGPRAYFVDDKRYFFKQITFTFNLSKNVEMYAFALMEYGEAVRFSAEKRENGTKGVIVVVLNKPTTLLICTPIMFDTVTSYVPFSVKTRTNLTPVKWFETHSAYYKFGVDTGQPPVFVPERMYC</sequence>
<dbReference type="Proteomes" id="UP000006635">
    <property type="component" value="Segment"/>
</dbReference>
<keyword evidence="2" id="KW-1185">Reference proteome</keyword>
<dbReference type="RefSeq" id="NP_203409.1">
    <property type="nucleotide sequence ID" value="NC_003084.1"/>
</dbReference>
<protein>
    <submittedName>
        <fullName evidence="1">Uncharacterized protein</fullName>
    </submittedName>
</protein>
<dbReference type="GeneID" id="921877"/>
<evidence type="ECO:0000313" key="2">
    <source>
        <dbReference type="Proteomes" id="UP000006635"/>
    </source>
</evidence>